<evidence type="ECO:0000256" key="2">
    <source>
        <dbReference type="ARBA" id="ARBA00022553"/>
    </source>
</evidence>
<evidence type="ECO:0000256" key="4">
    <source>
        <dbReference type="ARBA" id="ARBA00022786"/>
    </source>
</evidence>
<feature type="region of interest" description="Disordered" evidence="6">
    <location>
        <begin position="77"/>
        <end position="308"/>
    </location>
</feature>
<reference evidence="8" key="1">
    <citation type="submission" date="2025-08" db="UniProtKB">
        <authorList>
            <consortium name="Ensembl"/>
        </authorList>
    </citation>
    <scope>IDENTIFICATION</scope>
</reference>
<dbReference type="SUPFAM" id="SSF54001">
    <property type="entry name" value="Cysteine proteinases"/>
    <property type="match status" value="1"/>
</dbReference>
<dbReference type="Gene3D" id="3.30.310.130">
    <property type="entry name" value="Ubiquitin-related"/>
    <property type="match status" value="1"/>
</dbReference>
<dbReference type="GeneTree" id="ENSGT00940000157308"/>
<dbReference type="GO" id="GO:0005634">
    <property type="term" value="C:nucleus"/>
    <property type="evidence" value="ECO:0007669"/>
    <property type="project" value="TreeGrafter"/>
</dbReference>
<dbReference type="STRING" id="30732.ENSOMEP00000005751"/>
<proteinExistence type="inferred from homology"/>
<dbReference type="InterPro" id="IPR051947">
    <property type="entry name" value="Sentrin-specific_protease"/>
</dbReference>
<keyword evidence="9" id="KW-1185">Reference proteome</keyword>
<feature type="domain" description="Ubiquitin-like protease family profile" evidence="7">
    <location>
        <begin position="523"/>
        <end position="749"/>
    </location>
</feature>
<dbReference type="Gene3D" id="1.10.418.20">
    <property type="match status" value="1"/>
</dbReference>
<dbReference type="InterPro" id="IPR003653">
    <property type="entry name" value="Peptidase_C48_C"/>
</dbReference>
<dbReference type="PaxDb" id="30732-ENSOMEP00000005751"/>
<evidence type="ECO:0000256" key="1">
    <source>
        <dbReference type="ARBA" id="ARBA00005234"/>
    </source>
</evidence>
<sequence length="794" mass="87580">MSSFKIPKKKQPEGSDSSHFHVQSPLSRLQSSAPLVKGYGDSSSRGRLDSQHRGALSPAAGRDRPLFREVVKTLLGLNSPNEGGVSAANHRPPASWSCQSQAGGWRPKRASDRLLPPDKSQPLHQPQRTGGAGVSLPLKNTSVDSLAELRAEGHAGSWGSDSLQTGGESTKDTDDSKINSGKPQNHCQSSGPTTISEDWATSPTRTRIKIRLSAASPLSDVRQTPPSVERSSGRRSLDVPRQDVMEDQRDRWKRFREGRSSVSRPKKPRVTPAEPIVLSSEEEEESGRRGLRGRGGGSAAQRPLPPVSPPSFLQLQFTSLHAGLMHAHANGAATITEDSITLPVKGADEGQLVVVASQVCGYGVWDGGVAHSGTLLASWEGPAPSLLFLWVSNAQANLLHRELSAIRTLGGATGPSCCILLLVLKEQLQELQAALLASILELQSYQQGRSSHGGPASPLDWAEGLTLVHSCPSPVDRHLLRLLGRLAGSDQLRSSQKNKSKPGLSDLPSRLIQYPVSPCKGRITVSLEDLACLHAGEFLNDVIIDFYLKYLVLEGVANAVAERTHIFSSFFFKQLSRRHTAGEEEEDCAPSVPDRRRRHQRVKTWTRHLDIFTKDFLFVPVNQASHWFLVVICFPGLEEPRQDQHQTPLSPGKVVGLRSAPPPECTLEGCNRRTVMKRPCILVMDSLRMSSHDGVCRLLRDYLQVEWEMRRRTPRLFSVDTMKGYSCRVPQQGNSSDCGVFLLQFAQSFLQNPVVNFDLPPRLENWFPQQQVRQKREEIRSLILKLHQNQLSHE</sequence>
<dbReference type="Proteomes" id="UP000261560">
    <property type="component" value="Unplaced"/>
</dbReference>
<keyword evidence="5" id="KW-0378">Hydrolase</keyword>
<dbReference type="InterPro" id="IPR038765">
    <property type="entry name" value="Papain-like_cys_pep_sf"/>
</dbReference>
<feature type="compositionally biased region" description="Basic and acidic residues" evidence="6">
    <location>
        <begin position="10"/>
        <end position="19"/>
    </location>
</feature>
<dbReference type="PANTHER" id="PTHR46896">
    <property type="entry name" value="SENTRIN-SPECIFIC PROTEASE"/>
    <property type="match status" value="1"/>
</dbReference>
<dbReference type="GO" id="GO:0006508">
    <property type="term" value="P:proteolysis"/>
    <property type="evidence" value="ECO:0007669"/>
    <property type="project" value="UniProtKB-KW"/>
</dbReference>
<dbReference type="PANTHER" id="PTHR46896:SF2">
    <property type="entry name" value="SENTRIN-SPECIFIC PROTEASE 7"/>
    <property type="match status" value="1"/>
</dbReference>
<dbReference type="OrthoDB" id="442460at2759"/>
<protein>
    <submittedName>
        <fullName evidence="8">SUMO specific peptidase 7b</fullName>
    </submittedName>
</protein>
<feature type="compositionally biased region" description="Polar residues" evidence="6">
    <location>
        <begin position="178"/>
        <end position="205"/>
    </location>
</feature>
<reference evidence="8" key="2">
    <citation type="submission" date="2025-09" db="UniProtKB">
        <authorList>
            <consortium name="Ensembl"/>
        </authorList>
    </citation>
    <scope>IDENTIFICATION</scope>
</reference>
<dbReference type="Ensembl" id="ENSOMET00000006963.1">
    <property type="protein sequence ID" value="ENSOMEP00000005751.1"/>
    <property type="gene ID" value="ENSOMEG00000006756.1"/>
</dbReference>
<name>A0A3B3BJL7_ORYME</name>
<feature type="region of interest" description="Disordered" evidence="6">
    <location>
        <begin position="1"/>
        <end position="65"/>
    </location>
</feature>
<dbReference type="FunFam" id="1.10.418.20:FF:000004">
    <property type="entry name" value="sentrin-specific protease 7 isoform X1"/>
    <property type="match status" value="1"/>
</dbReference>
<organism evidence="8 9">
    <name type="scientific">Oryzias melastigma</name>
    <name type="common">Marine medaka</name>
    <dbReference type="NCBI Taxonomy" id="30732"/>
    <lineage>
        <taxon>Eukaryota</taxon>
        <taxon>Metazoa</taxon>
        <taxon>Chordata</taxon>
        <taxon>Craniata</taxon>
        <taxon>Vertebrata</taxon>
        <taxon>Euteleostomi</taxon>
        <taxon>Actinopterygii</taxon>
        <taxon>Neopterygii</taxon>
        <taxon>Teleostei</taxon>
        <taxon>Neoteleostei</taxon>
        <taxon>Acanthomorphata</taxon>
        <taxon>Ovalentaria</taxon>
        <taxon>Atherinomorphae</taxon>
        <taxon>Beloniformes</taxon>
        <taxon>Adrianichthyidae</taxon>
        <taxon>Oryziinae</taxon>
        <taxon>Oryzias</taxon>
    </lineage>
</organism>
<dbReference type="AlphaFoldDB" id="A0A3B3BJL7"/>
<evidence type="ECO:0000313" key="8">
    <source>
        <dbReference type="Ensembl" id="ENSOMEP00000005751.1"/>
    </source>
</evidence>
<dbReference type="KEGG" id="oml:112142223"/>
<comment type="similarity">
    <text evidence="1">Belongs to the peptidase C48 family.</text>
</comment>
<feature type="compositionally biased region" description="Basic and acidic residues" evidence="6">
    <location>
        <begin position="231"/>
        <end position="259"/>
    </location>
</feature>
<dbReference type="GO" id="GO:0016926">
    <property type="term" value="P:protein desumoylation"/>
    <property type="evidence" value="ECO:0007669"/>
    <property type="project" value="TreeGrafter"/>
</dbReference>
<evidence type="ECO:0000313" key="9">
    <source>
        <dbReference type="Proteomes" id="UP000261560"/>
    </source>
</evidence>
<feature type="compositionally biased region" description="Polar residues" evidence="6">
    <location>
        <begin position="159"/>
        <end position="168"/>
    </location>
</feature>
<accession>A0A3B3BJL7</accession>
<dbReference type="GO" id="GO:0005737">
    <property type="term" value="C:cytoplasm"/>
    <property type="evidence" value="ECO:0007669"/>
    <property type="project" value="TreeGrafter"/>
</dbReference>
<keyword evidence="2" id="KW-0597">Phosphoprotein</keyword>
<dbReference type="RefSeq" id="XP_024121258.1">
    <property type="nucleotide sequence ID" value="XM_024265490.2"/>
</dbReference>
<evidence type="ECO:0000256" key="6">
    <source>
        <dbReference type="SAM" id="MobiDB-lite"/>
    </source>
</evidence>
<evidence type="ECO:0000259" key="7">
    <source>
        <dbReference type="PROSITE" id="PS50600"/>
    </source>
</evidence>
<feature type="compositionally biased region" description="Polar residues" evidence="6">
    <location>
        <begin position="20"/>
        <end position="33"/>
    </location>
</feature>
<dbReference type="PROSITE" id="PS50600">
    <property type="entry name" value="ULP_PROTEASE"/>
    <property type="match status" value="1"/>
</dbReference>
<keyword evidence="4" id="KW-0833">Ubl conjugation pathway</keyword>
<keyword evidence="3" id="KW-0645">Protease</keyword>
<dbReference type="GeneID" id="112142223"/>
<dbReference type="GO" id="GO:0070139">
    <property type="term" value="F:SUMO-specific endopeptidase activity"/>
    <property type="evidence" value="ECO:0007669"/>
    <property type="project" value="TreeGrafter"/>
</dbReference>
<dbReference type="Pfam" id="PF02902">
    <property type="entry name" value="Peptidase_C48"/>
    <property type="match status" value="1"/>
</dbReference>
<feature type="compositionally biased region" description="Polar residues" evidence="6">
    <location>
        <begin position="221"/>
        <end position="230"/>
    </location>
</feature>
<dbReference type="OMA" id="GADRMHA"/>
<dbReference type="CTD" id="100006377"/>
<evidence type="ECO:0000256" key="3">
    <source>
        <dbReference type="ARBA" id="ARBA00022670"/>
    </source>
</evidence>
<evidence type="ECO:0000256" key="5">
    <source>
        <dbReference type="ARBA" id="ARBA00022801"/>
    </source>
</evidence>